<dbReference type="EMBL" id="ML994102">
    <property type="protein sequence ID" value="KAF2199008.1"/>
    <property type="molecule type" value="Genomic_DNA"/>
</dbReference>
<accession>A0A9P4JGH5</accession>
<sequence>MAECLVTTAPNDVDAQLEGESPQGKARPSGSAQQQRRCGGCYELGYNSRTCRKGAENTNFGSVNCL</sequence>
<reference evidence="2" key="1">
    <citation type="journal article" date="2020" name="Stud. Mycol.">
        <title>101 Dothideomycetes genomes: a test case for predicting lifestyles and emergence of pathogens.</title>
        <authorList>
            <person name="Haridas S."/>
            <person name="Albert R."/>
            <person name="Binder M."/>
            <person name="Bloem J."/>
            <person name="Labutti K."/>
            <person name="Salamov A."/>
            <person name="Andreopoulos B."/>
            <person name="Baker S."/>
            <person name="Barry K."/>
            <person name="Bills G."/>
            <person name="Bluhm B."/>
            <person name="Cannon C."/>
            <person name="Castanera R."/>
            <person name="Culley D."/>
            <person name="Daum C."/>
            <person name="Ezra D."/>
            <person name="Gonzalez J."/>
            <person name="Henrissat B."/>
            <person name="Kuo A."/>
            <person name="Liang C."/>
            <person name="Lipzen A."/>
            <person name="Lutzoni F."/>
            <person name="Magnuson J."/>
            <person name="Mondo S."/>
            <person name="Nolan M."/>
            <person name="Ohm R."/>
            <person name="Pangilinan J."/>
            <person name="Park H.-J."/>
            <person name="Ramirez L."/>
            <person name="Alfaro M."/>
            <person name="Sun H."/>
            <person name="Tritt A."/>
            <person name="Yoshinaga Y."/>
            <person name="Zwiers L.-H."/>
            <person name="Turgeon B."/>
            <person name="Goodwin S."/>
            <person name="Spatafora J."/>
            <person name="Crous P."/>
            <person name="Grigoriev I."/>
        </authorList>
    </citation>
    <scope>NUCLEOTIDE SEQUENCE</scope>
    <source>
        <strain evidence="2">ATCC 74209</strain>
    </source>
</reference>
<gene>
    <name evidence="2" type="ORF">GQ43DRAFT_133932</name>
</gene>
<feature type="region of interest" description="Disordered" evidence="1">
    <location>
        <begin position="1"/>
        <end position="34"/>
    </location>
</feature>
<proteinExistence type="predicted"/>
<name>A0A9P4JGH5_9PLEO</name>
<protein>
    <submittedName>
        <fullName evidence="2">Uncharacterized protein</fullName>
    </submittedName>
</protein>
<keyword evidence="3" id="KW-1185">Reference proteome</keyword>
<organism evidence="2 3">
    <name type="scientific">Delitschia confertaspora ATCC 74209</name>
    <dbReference type="NCBI Taxonomy" id="1513339"/>
    <lineage>
        <taxon>Eukaryota</taxon>
        <taxon>Fungi</taxon>
        <taxon>Dikarya</taxon>
        <taxon>Ascomycota</taxon>
        <taxon>Pezizomycotina</taxon>
        <taxon>Dothideomycetes</taxon>
        <taxon>Pleosporomycetidae</taxon>
        <taxon>Pleosporales</taxon>
        <taxon>Delitschiaceae</taxon>
        <taxon>Delitschia</taxon>
    </lineage>
</organism>
<evidence type="ECO:0000256" key="1">
    <source>
        <dbReference type="SAM" id="MobiDB-lite"/>
    </source>
</evidence>
<dbReference type="AlphaFoldDB" id="A0A9P4JGH5"/>
<comment type="caution">
    <text evidence="2">The sequence shown here is derived from an EMBL/GenBank/DDBJ whole genome shotgun (WGS) entry which is preliminary data.</text>
</comment>
<evidence type="ECO:0000313" key="3">
    <source>
        <dbReference type="Proteomes" id="UP000799536"/>
    </source>
</evidence>
<dbReference type="Proteomes" id="UP000799536">
    <property type="component" value="Unassembled WGS sequence"/>
</dbReference>
<evidence type="ECO:0000313" key="2">
    <source>
        <dbReference type="EMBL" id="KAF2199008.1"/>
    </source>
</evidence>